<dbReference type="PRINTS" id="PR00151">
    <property type="entry name" value="PORPHBDMNASE"/>
</dbReference>
<feature type="modified residue" description="S-(dipyrrolylmethanemethyl)cysteine" evidence="7">
    <location>
        <position position="245"/>
    </location>
</feature>
<dbReference type="PANTHER" id="PTHR11557">
    <property type="entry name" value="PORPHOBILINOGEN DEAMINASE"/>
    <property type="match status" value="1"/>
</dbReference>
<evidence type="ECO:0000256" key="4">
    <source>
        <dbReference type="ARBA" id="ARBA00022679"/>
    </source>
</evidence>
<comment type="catalytic activity">
    <reaction evidence="6 7">
        <text>4 porphobilinogen + H2O = hydroxymethylbilane + 4 NH4(+)</text>
        <dbReference type="Rhea" id="RHEA:13185"/>
        <dbReference type="ChEBI" id="CHEBI:15377"/>
        <dbReference type="ChEBI" id="CHEBI:28938"/>
        <dbReference type="ChEBI" id="CHEBI:57845"/>
        <dbReference type="ChEBI" id="CHEBI:58126"/>
        <dbReference type="EC" id="2.5.1.61"/>
    </reaction>
</comment>
<dbReference type="SUPFAM" id="SSF53850">
    <property type="entry name" value="Periplasmic binding protein-like II"/>
    <property type="match status" value="1"/>
</dbReference>
<comment type="cofactor">
    <cofactor evidence="7">
        <name>dipyrromethane</name>
        <dbReference type="ChEBI" id="CHEBI:60342"/>
    </cofactor>
    <text evidence="7">Binds 1 dipyrromethane group covalently.</text>
</comment>
<dbReference type="PANTHER" id="PTHR11557:SF0">
    <property type="entry name" value="PORPHOBILINOGEN DEAMINASE"/>
    <property type="match status" value="1"/>
</dbReference>
<dbReference type="GO" id="GO:0006782">
    <property type="term" value="P:protoporphyrinogen IX biosynthetic process"/>
    <property type="evidence" value="ECO:0007669"/>
    <property type="project" value="UniProtKB-UniRule"/>
</dbReference>
<dbReference type="Pfam" id="PF03900">
    <property type="entry name" value="Porphobil_deamC"/>
    <property type="match status" value="1"/>
</dbReference>
<dbReference type="InterPro" id="IPR022418">
    <property type="entry name" value="Porphobilinogen_deaminase_C"/>
</dbReference>
<feature type="domain" description="Porphobilinogen deaminase C-terminal" evidence="9">
    <location>
        <begin position="230"/>
        <end position="311"/>
    </location>
</feature>
<comment type="subunit">
    <text evidence="3 7">Monomer.</text>
</comment>
<dbReference type="Pfam" id="PF01379">
    <property type="entry name" value="Porphobil_deam"/>
    <property type="match status" value="1"/>
</dbReference>
<dbReference type="GO" id="GO:0004418">
    <property type="term" value="F:hydroxymethylbilane synthase activity"/>
    <property type="evidence" value="ECO:0007669"/>
    <property type="project" value="UniProtKB-UniRule"/>
</dbReference>
<dbReference type="RefSeq" id="WP_013736072.1">
    <property type="nucleotide sequence ID" value="NZ_LMWI01000002.1"/>
</dbReference>
<dbReference type="InterPro" id="IPR000860">
    <property type="entry name" value="HemC"/>
</dbReference>
<evidence type="ECO:0000313" key="11">
    <source>
        <dbReference type="Proteomes" id="UP000053246"/>
    </source>
</evidence>
<evidence type="ECO:0000256" key="6">
    <source>
        <dbReference type="ARBA" id="ARBA00048169"/>
    </source>
</evidence>
<dbReference type="OMA" id="LWQANHI"/>
<organism evidence="10 11">
    <name type="scientific">Micromonospora maris</name>
    <dbReference type="NCBI Taxonomy" id="1003110"/>
    <lineage>
        <taxon>Bacteria</taxon>
        <taxon>Bacillati</taxon>
        <taxon>Actinomycetota</taxon>
        <taxon>Actinomycetes</taxon>
        <taxon>Micromonosporales</taxon>
        <taxon>Micromonosporaceae</taxon>
        <taxon>Micromonospora</taxon>
    </lineage>
</organism>
<sequence>MSQRQPSGPLRLGTRGSKLAMAQSGHVAEALTARTGRPVELVEVITAGDRSSAPVHRLGVGVFVSALRDALVAREIDFAVHSYKDLPTAMPAGLHIAAVPPREDPRDALVARDGRTLAELAPGASIGTGALRRIAQLHALGMQLSVSPIRGNIDTRLARVLGPDADLDAIVLARAGLARIGRLDVITETLDPMLMLPAPAQGALAVECRVDDPEMVELLGTLDHAASRATVTAERAMLATLEAGCSAPVAAYAVVAEGEPTGSGVEGDVVQEIYLRGAVISPDGSRDIRLSRTGTLADAAEIGKALATELLDLGADSILGPQGHNGPGTQQFGSTE</sequence>
<dbReference type="InterPro" id="IPR036803">
    <property type="entry name" value="Porphobilinogen_deaminase_C_sf"/>
</dbReference>
<accession>A0A9X0LDV7</accession>
<keyword evidence="11" id="KW-1185">Reference proteome</keyword>
<comment type="similarity">
    <text evidence="2 7">Belongs to the HMBS family.</text>
</comment>
<dbReference type="Gene3D" id="3.30.160.40">
    <property type="entry name" value="Porphobilinogen deaminase, C-terminal domain"/>
    <property type="match status" value="1"/>
</dbReference>
<dbReference type="InterPro" id="IPR022417">
    <property type="entry name" value="Porphobilin_deaminase_N"/>
</dbReference>
<keyword evidence="4 7" id="KW-0808">Transferase</keyword>
<dbReference type="FunFam" id="3.40.190.10:FF:000005">
    <property type="entry name" value="Porphobilinogen deaminase"/>
    <property type="match status" value="1"/>
</dbReference>
<evidence type="ECO:0000313" key="10">
    <source>
        <dbReference type="EMBL" id="KUJ46510.1"/>
    </source>
</evidence>
<proteinExistence type="inferred from homology"/>
<evidence type="ECO:0000256" key="3">
    <source>
        <dbReference type="ARBA" id="ARBA00011245"/>
    </source>
</evidence>
<dbReference type="SUPFAM" id="SSF54782">
    <property type="entry name" value="Porphobilinogen deaminase (hydroxymethylbilane synthase), C-terminal domain"/>
    <property type="match status" value="1"/>
</dbReference>
<dbReference type="EC" id="2.5.1.61" evidence="7"/>
<dbReference type="Proteomes" id="UP000053246">
    <property type="component" value="Unassembled WGS sequence"/>
</dbReference>
<comment type="caution">
    <text evidence="10">The sequence shown here is derived from an EMBL/GenBank/DDBJ whole genome shotgun (WGS) entry which is preliminary data.</text>
</comment>
<dbReference type="NCBIfam" id="TIGR00212">
    <property type="entry name" value="hemC"/>
    <property type="match status" value="1"/>
</dbReference>
<evidence type="ECO:0000256" key="5">
    <source>
        <dbReference type="ARBA" id="ARBA00023244"/>
    </source>
</evidence>
<protein>
    <recommendedName>
        <fullName evidence="7">Porphobilinogen deaminase</fullName>
        <shortName evidence="7">PBG</shortName>
        <ecNumber evidence="7">2.5.1.61</ecNumber>
    </recommendedName>
    <alternativeName>
        <fullName evidence="7">Hydroxymethylbilane synthase</fullName>
        <shortName evidence="7">HMBS</shortName>
    </alternativeName>
    <alternativeName>
        <fullName evidence="7">Pre-uroporphyrinogen synthase</fullName>
    </alternativeName>
</protein>
<dbReference type="InterPro" id="IPR022419">
    <property type="entry name" value="Porphobilin_deaminase_cofac_BS"/>
</dbReference>
<comment type="miscellaneous">
    <text evidence="7">The porphobilinogen subunits are added to the dipyrromethane group.</text>
</comment>
<dbReference type="AlphaFoldDB" id="A0A9X0LDV7"/>
<evidence type="ECO:0000256" key="1">
    <source>
        <dbReference type="ARBA" id="ARBA00002869"/>
    </source>
</evidence>
<evidence type="ECO:0000259" key="9">
    <source>
        <dbReference type="Pfam" id="PF03900"/>
    </source>
</evidence>
<gene>
    <name evidence="7" type="primary">hemC</name>
    <name evidence="10" type="ORF">ADL17_26765</name>
</gene>
<feature type="domain" description="Porphobilinogen deaminase N-terminal" evidence="8">
    <location>
        <begin position="10"/>
        <end position="216"/>
    </location>
</feature>
<keyword evidence="5 7" id="KW-0627">Porphyrin biosynthesis</keyword>
<dbReference type="Gene3D" id="3.40.190.10">
    <property type="entry name" value="Periplasmic binding protein-like II"/>
    <property type="match status" value="2"/>
</dbReference>
<dbReference type="GO" id="GO:0005737">
    <property type="term" value="C:cytoplasm"/>
    <property type="evidence" value="ECO:0007669"/>
    <property type="project" value="UniProtKB-UniRule"/>
</dbReference>
<evidence type="ECO:0000256" key="2">
    <source>
        <dbReference type="ARBA" id="ARBA00005638"/>
    </source>
</evidence>
<dbReference type="HAMAP" id="MF_00260">
    <property type="entry name" value="Porphobil_deam"/>
    <property type="match status" value="1"/>
</dbReference>
<dbReference type="PIRSF" id="PIRSF001438">
    <property type="entry name" value="4pyrrol_synth_OHMeBilane_synth"/>
    <property type="match status" value="1"/>
</dbReference>
<reference evidence="10 11" key="1">
    <citation type="submission" date="2015-10" db="EMBL/GenBank/DDBJ databases">
        <authorList>
            <person name="Ju K.-S."/>
            <person name="Doroghazi J.R."/>
            <person name="Metcalf W.W."/>
        </authorList>
    </citation>
    <scope>NUCLEOTIDE SEQUENCE [LARGE SCALE GENOMIC DNA]</scope>
    <source>
        <strain evidence="10 11">NRRL B-24793</strain>
    </source>
</reference>
<name>A0A9X0LDV7_9ACTN</name>
<dbReference type="EMBL" id="LMWI01000002">
    <property type="protein sequence ID" value="KUJ46510.1"/>
    <property type="molecule type" value="Genomic_DNA"/>
</dbReference>
<evidence type="ECO:0000259" key="8">
    <source>
        <dbReference type="Pfam" id="PF01379"/>
    </source>
</evidence>
<comment type="function">
    <text evidence="1 7">Tetrapolymerization of the monopyrrole PBG into the hydroxymethylbilane pre-uroporphyrinogen in several discrete steps.</text>
</comment>
<dbReference type="PROSITE" id="PS00533">
    <property type="entry name" value="PORPHOBILINOGEN_DEAM"/>
    <property type="match status" value="1"/>
</dbReference>
<evidence type="ECO:0000256" key="7">
    <source>
        <dbReference type="HAMAP-Rule" id="MF_00260"/>
    </source>
</evidence>